<dbReference type="GO" id="GO:0000428">
    <property type="term" value="C:DNA-directed RNA polymerase complex"/>
    <property type="evidence" value="ECO:0007669"/>
    <property type="project" value="UniProtKB-KW"/>
</dbReference>
<keyword evidence="5 12" id="KW-0235">DNA replication</keyword>
<dbReference type="InterPro" id="IPR037068">
    <property type="entry name" value="DNA_primase_core_N_sf"/>
</dbReference>
<keyword evidence="1 12" id="KW-0240">DNA-directed RNA polymerase</keyword>
<dbReference type="CDD" id="cd03364">
    <property type="entry name" value="TOPRIM_DnaG_primases"/>
    <property type="match status" value="1"/>
</dbReference>
<dbReference type="GO" id="GO:0006269">
    <property type="term" value="P:DNA replication, synthesis of primer"/>
    <property type="evidence" value="ECO:0007669"/>
    <property type="project" value="UniProtKB-UniRule"/>
</dbReference>
<evidence type="ECO:0000256" key="1">
    <source>
        <dbReference type="ARBA" id="ARBA00022478"/>
    </source>
</evidence>
<evidence type="ECO:0000256" key="8">
    <source>
        <dbReference type="ARBA" id="ARBA00022833"/>
    </source>
</evidence>
<dbReference type="Pfam" id="PF01807">
    <property type="entry name" value="Zn_ribbon_DnaG"/>
    <property type="match status" value="1"/>
</dbReference>
<dbReference type="Pfam" id="PF08275">
    <property type="entry name" value="DNAG_N"/>
    <property type="match status" value="1"/>
</dbReference>
<dbReference type="EMBL" id="MFIX01000192">
    <property type="protein sequence ID" value="OGG02182.1"/>
    <property type="molecule type" value="Genomic_DNA"/>
</dbReference>
<comment type="similarity">
    <text evidence="12 13">Belongs to the DnaG primase family.</text>
</comment>
<dbReference type="EC" id="2.7.7.101" evidence="12"/>
<dbReference type="Gene3D" id="3.40.1360.10">
    <property type="match status" value="1"/>
</dbReference>
<dbReference type="InterPro" id="IPR006171">
    <property type="entry name" value="TOPRIM_dom"/>
</dbReference>
<dbReference type="InterPro" id="IPR006295">
    <property type="entry name" value="DNA_primase_DnaG"/>
</dbReference>
<evidence type="ECO:0000256" key="6">
    <source>
        <dbReference type="ARBA" id="ARBA00022723"/>
    </source>
</evidence>
<dbReference type="Proteomes" id="UP000179129">
    <property type="component" value="Unassembled WGS sequence"/>
</dbReference>
<dbReference type="InterPro" id="IPR036977">
    <property type="entry name" value="DNA_primase_Znf_CHC2"/>
</dbReference>
<dbReference type="Pfam" id="PF13155">
    <property type="entry name" value="Toprim_2"/>
    <property type="match status" value="1"/>
</dbReference>
<evidence type="ECO:0000256" key="7">
    <source>
        <dbReference type="ARBA" id="ARBA00022771"/>
    </source>
</evidence>
<dbReference type="NCBIfam" id="TIGR01391">
    <property type="entry name" value="dnaG"/>
    <property type="match status" value="1"/>
</dbReference>
<dbReference type="InterPro" id="IPR034151">
    <property type="entry name" value="TOPRIM_DnaG_bac"/>
</dbReference>
<dbReference type="GO" id="GO:0005737">
    <property type="term" value="C:cytoplasm"/>
    <property type="evidence" value="ECO:0007669"/>
    <property type="project" value="TreeGrafter"/>
</dbReference>
<dbReference type="GO" id="GO:1990077">
    <property type="term" value="C:primosome complex"/>
    <property type="evidence" value="ECO:0007669"/>
    <property type="project" value="UniProtKB-KW"/>
</dbReference>
<feature type="domain" description="Toprim" evidence="15">
    <location>
        <begin position="238"/>
        <end position="319"/>
    </location>
</feature>
<dbReference type="InterPro" id="IPR013264">
    <property type="entry name" value="DNAG_N"/>
</dbReference>
<dbReference type="GO" id="GO:0003899">
    <property type="term" value="F:DNA-directed RNA polymerase activity"/>
    <property type="evidence" value="ECO:0007669"/>
    <property type="project" value="UniProtKB-UniRule"/>
</dbReference>
<organism evidence="16 17">
    <name type="scientific">Candidatus Glassbacteria bacterium RIFCSPLOWO2_12_FULL_58_11</name>
    <dbReference type="NCBI Taxonomy" id="1817867"/>
    <lineage>
        <taxon>Bacteria</taxon>
        <taxon>Candidatus Glassiibacteriota</taxon>
    </lineage>
</organism>
<dbReference type="InterPro" id="IPR050219">
    <property type="entry name" value="DnaG_primase"/>
</dbReference>
<keyword evidence="7 12" id="KW-0863">Zinc-finger</keyword>
<keyword evidence="10 12" id="KW-0238">DNA-binding</keyword>
<keyword evidence="8 12" id="KW-0862">Zinc</keyword>
<comment type="function">
    <text evidence="12 13">RNA polymerase that catalyzes the synthesis of short RNA molecules used as primers for DNA polymerase during DNA replication.</text>
</comment>
<dbReference type="PANTHER" id="PTHR30313">
    <property type="entry name" value="DNA PRIMASE"/>
    <property type="match status" value="1"/>
</dbReference>
<protein>
    <recommendedName>
        <fullName evidence="12 13">DNA primase</fullName>
        <ecNumber evidence="12">2.7.7.101</ecNumber>
    </recommendedName>
</protein>
<dbReference type="SUPFAM" id="SSF56731">
    <property type="entry name" value="DNA primase core"/>
    <property type="match status" value="1"/>
</dbReference>
<comment type="catalytic activity">
    <reaction evidence="12">
        <text>ssDNA + n NTP = ssDNA/pppN(pN)n-1 hybrid + (n-1) diphosphate.</text>
        <dbReference type="EC" id="2.7.7.101"/>
    </reaction>
</comment>
<keyword evidence="4 12" id="KW-0548">Nucleotidyltransferase</keyword>
<dbReference type="GO" id="GO:0003677">
    <property type="term" value="F:DNA binding"/>
    <property type="evidence" value="ECO:0007669"/>
    <property type="project" value="UniProtKB-KW"/>
</dbReference>
<dbReference type="Gene3D" id="1.10.860.10">
    <property type="entry name" value="DNAb Helicase, Chain A"/>
    <property type="match status" value="1"/>
</dbReference>
<evidence type="ECO:0000256" key="4">
    <source>
        <dbReference type="ARBA" id="ARBA00022695"/>
    </source>
</evidence>
<dbReference type="FunFam" id="3.40.1360.10:FF:000002">
    <property type="entry name" value="DNA primase"/>
    <property type="match status" value="1"/>
</dbReference>
<dbReference type="PROSITE" id="PS50880">
    <property type="entry name" value="TOPRIM"/>
    <property type="match status" value="1"/>
</dbReference>
<evidence type="ECO:0000313" key="16">
    <source>
        <dbReference type="EMBL" id="OGG02182.1"/>
    </source>
</evidence>
<dbReference type="Gene3D" id="3.90.980.10">
    <property type="entry name" value="DNA primase, catalytic core, N-terminal domain"/>
    <property type="match status" value="1"/>
</dbReference>
<dbReference type="Gene3D" id="3.90.580.10">
    <property type="entry name" value="Zinc finger, CHC2-type domain"/>
    <property type="match status" value="1"/>
</dbReference>
<keyword evidence="9" id="KW-0460">Magnesium</keyword>
<dbReference type="GO" id="GO:0008270">
    <property type="term" value="F:zinc ion binding"/>
    <property type="evidence" value="ECO:0007669"/>
    <property type="project" value="UniProtKB-UniRule"/>
</dbReference>
<comment type="domain">
    <text evidence="12">Contains an N-terminal zinc-binding domain, a central core domain that contains the primase activity, and a C-terminal DnaB-binding domain.</text>
</comment>
<evidence type="ECO:0000256" key="9">
    <source>
        <dbReference type="ARBA" id="ARBA00022842"/>
    </source>
</evidence>
<evidence type="ECO:0000256" key="2">
    <source>
        <dbReference type="ARBA" id="ARBA00022515"/>
    </source>
</evidence>
<feature type="zinc finger region" description="CHC2-type" evidence="12 14">
    <location>
        <begin position="19"/>
        <end position="43"/>
    </location>
</feature>
<dbReference type="InterPro" id="IPR002694">
    <property type="entry name" value="Znf_CHC2"/>
</dbReference>
<evidence type="ECO:0000256" key="11">
    <source>
        <dbReference type="ARBA" id="ARBA00023163"/>
    </source>
</evidence>
<dbReference type="InterPro" id="IPR016136">
    <property type="entry name" value="DNA_helicase_N/primase_C"/>
</dbReference>
<evidence type="ECO:0000256" key="3">
    <source>
        <dbReference type="ARBA" id="ARBA00022679"/>
    </source>
</evidence>
<evidence type="ECO:0000256" key="12">
    <source>
        <dbReference type="HAMAP-Rule" id="MF_00974"/>
    </source>
</evidence>
<keyword evidence="3 12" id="KW-0808">Transferase</keyword>
<dbReference type="SMART" id="SM00493">
    <property type="entry name" value="TOPRIM"/>
    <property type="match status" value="1"/>
</dbReference>
<dbReference type="HAMAP" id="MF_00974">
    <property type="entry name" value="DNA_primase_DnaG"/>
    <property type="match status" value="1"/>
</dbReference>
<evidence type="ECO:0000256" key="5">
    <source>
        <dbReference type="ARBA" id="ARBA00022705"/>
    </source>
</evidence>
<comment type="subunit">
    <text evidence="12">Monomer. Interacts with DnaB.</text>
</comment>
<reference evidence="16 17" key="1">
    <citation type="journal article" date="2016" name="Nat. Commun.">
        <title>Thousands of microbial genomes shed light on interconnected biogeochemical processes in an aquifer system.</title>
        <authorList>
            <person name="Anantharaman K."/>
            <person name="Brown C.T."/>
            <person name="Hug L.A."/>
            <person name="Sharon I."/>
            <person name="Castelle C.J."/>
            <person name="Probst A.J."/>
            <person name="Thomas B.C."/>
            <person name="Singh A."/>
            <person name="Wilkins M.J."/>
            <person name="Karaoz U."/>
            <person name="Brodie E.L."/>
            <person name="Williams K.H."/>
            <person name="Hubbard S.S."/>
            <person name="Banfield J.F."/>
        </authorList>
    </citation>
    <scope>NUCLEOTIDE SEQUENCE [LARGE SCALE GENOMIC DNA]</scope>
</reference>
<name>A0A1F5YQK8_9BACT</name>
<sequence>MIGQYVTLKKRGQNWVGLCPFHAERTPSFTVTPSRGIFKCFGCGKGGDVYSFLIEHQKMTFTQACEMLAGRLGLQLPRSSSSGKEDKVRDRLFYAVNFAKDFFHHLLLDSGEGKKGLEYLLARGLERPLIGQFELGWAPAGRDRLKKAALEHGIDEESLLGAGLLISPEEGGESYDRFRERVIFPIADTRGRAVGFGGRVLEEGQQAKYLNSPDTPLYHKGELLFGLDRARGPISKLSRALVVEGYMDLLSLYQHGVDNVVAPLGTALTGEQARLISRYAREVFLLYDADAAGLKATFRGGDALLEAGVNVRVVTLPNAKDPDEFIRKQGREAFDKLLPHAADFLDRKIELLKDKLDLELVSEREKAADKCLESVAVCRDELVRNLYLKKTVEFIGVPETVLAERLKRISAQHDTRQRRELDRSEKTEPPAGGRAELYLLALCLKDPAYLEPAVEKLGENPFGQERLAEVFDKLKSARRQGVRNLVEALYGSLPDSHYPLIAEMQEAEPMLQPPEQVFNWCWQQIKITQLKKEMKENFLKIDSNADPDVANVQAGLNRQIKQLQKDLTGAFWLPKF</sequence>
<evidence type="ECO:0000313" key="17">
    <source>
        <dbReference type="Proteomes" id="UP000179129"/>
    </source>
</evidence>
<dbReference type="STRING" id="1817867.A3F83_00660"/>
<dbReference type="SUPFAM" id="SSF57783">
    <property type="entry name" value="Zinc beta-ribbon"/>
    <property type="match status" value="1"/>
</dbReference>
<comment type="cofactor">
    <cofactor evidence="12 13 14">
        <name>Zn(2+)</name>
        <dbReference type="ChEBI" id="CHEBI:29105"/>
    </cofactor>
    <text evidence="12 13 14">Binds 1 zinc ion per monomer.</text>
</comment>
<keyword evidence="11 12" id="KW-0804">Transcription</keyword>
<accession>A0A1F5YQK8</accession>
<dbReference type="SMART" id="SM00400">
    <property type="entry name" value="ZnF_CHCC"/>
    <property type="match status" value="1"/>
</dbReference>
<dbReference type="PIRSF" id="PIRSF002811">
    <property type="entry name" value="DnaG"/>
    <property type="match status" value="1"/>
</dbReference>
<evidence type="ECO:0000256" key="13">
    <source>
        <dbReference type="PIRNR" id="PIRNR002811"/>
    </source>
</evidence>
<dbReference type="AlphaFoldDB" id="A0A1F5YQK8"/>
<evidence type="ECO:0000256" key="10">
    <source>
        <dbReference type="ARBA" id="ARBA00023125"/>
    </source>
</evidence>
<dbReference type="InterPro" id="IPR030846">
    <property type="entry name" value="DnaG_bac"/>
</dbReference>
<keyword evidence="2 12" id="KW-0639">Primosome</keyword>
<proteinExistence type="inferred from homology"/>
<keyword evidence="6 12" id="KW-0479">Metal-binding</keyword>
<comment type="caution">
    <text evidence="16">The sequence shown here is derived from an EMBL/GenBank/DDBJ whole genome shotgun (WGS) entry which is preliminary data.</text>
</comment>
<evidence type="ECO:0000259" key="15">
    <source>
        <dbReference type="PROSITE" id="PS50880"/>
    </source>
</evidence>
<evidence type="ECO:0000256" key="14">
    <source>
        <dbReference type="PIRSR" id="PIRSR002811-1"/>
    </source>
</evidence>
<gene>
    <name evidence="12" type="primary">dnaG</name>
    <name evidence="16" type="ORF">A3F83_00660</name>
</gene>
<dbReference type="PANTHER" id="PTHR30313:SF2">
    <property type="entry name" value="DNA PRIMASE"/>
    <property type="match status" value="1"/>
</dbReference>